<reference evidence="1 2" key="1">
    <citation type="journal article" date="2013" name="Curr. Biol.">
        <title>The Genome of the Foraminiferan Reticulomyxa filosa.</title>
        <authorList>
            <person name="Glockner G."/>
            <person name="Hulsmann N."/>
            <person name="Schleicher M."/>
            <person name="Noegel A.A."/>
            <person name="Eichinger L."/>
            <person name="Gallinger C."/>
            <person name="Pawlowski J."/>
            <person name="Sierra R."/>
            <person name="Euteneuer U."/>
            <person name="Pillet L."/>
            <person name="Moustafa A."/>
            <person name="Platzer M."/>
            <person name="Groth M."/>
            <person name="Szafranski K."/>
            <person name="Schliwa M."/>
        </authorList>
    </citation>
    <scope>NUCLEOTIDE SEQUENCE [LARGE SCALE GENOMIC DNA]</scope>
</reference>
<name>X6LMJ8_RETFI</name>
<evidence type="ECO:0000313" key="1">
    <source>
        <dbReference type="EMBL" id="ETO02829.1"/>
    </source>
</evidence>
<dbReference type="Proteomes" id="UP000023152">
    <property type="component" value="Unassembled WGS sequence"/>
</dbReference>
<proteinExistence type="predicted"/>
<protein>
    <submittedName>
        <fullName evidence="1">Uncharacterized protein</fullName>
    </submittedName>
</protein>
<organism evidence="1 2">
    <name type="scientific">Reticulomyxa filosa</name>
    <dbReference type="NCBI Taxonomy" id="46433"/>
    <lineage>
        <taxon>Eukaryota</taxon>
        <taxon>Sar</taxon>
        <taxon>Rhizaria</taxon>
        <taxon>Retaria</taxon>
        <taxon>Foraminifera</taxon>
        <taxon>Monothalamids</taxon>
        <taxon>Reticulomyxidae</taxon>
        <taxon>Reticulomyxa</taxon>
    </lineage>
</organism>
<feature type="non-terminal residue" evidence="1">
    <location>
        <position position="1"/>
    </location>
</feature>
<keyword evidence="2" id="KW-1185">Reference proteome</keyword>
<dbReference type="EMBL" id="ASPP01034807">
    <property type="protein sequence ID" value="ETO02829.1"/>
    <property type="molecule type" value="Genomic_DNA"/>
</dbReference>
<comment type="caution">
    <text evidence="1">The sequence shown here is derived from an EMBL/GenBank/DDBJ whole genome shotgun (WGS) entry which is preliminary data.</text>
</comment>
<accession>X6LMJ8</accession>
<gene>
    <name evidence="1" type="ORF">RFI_34584</name>
</gene>
<evidence type="ECO:0000313" key="2">
    <source>
        <dbReference type="Proteomes" id="UP000023152"/>
    </source>
</evidence>
<dbReference type="AlphaFoldDB" id="X6LMJ8"/>
<sequence>VPLKEKHILYIYLFPSLKQKKICECIHRKKKNRNADKVPSDSYKYIFFDCCLNVTLINKKKKDTKKEKYKKEKKVCKKKRKKKKVIEKKCDIFYKEKMKKKIIKKEKEKRV</sequence>